<dbReference type="GO" id="GO:0106026">
    <property type="term" value="F:Gly-tRNA(Ala) deacylase activity"/>
    <property type="evidence" value="ECO:0007669"/>
    <property type="project" value="UniProtKB-UniRule"/>
</dbReference>
<dbReference type="EC" id="3.1.1.-" evidence="5"/>
<evidence type="ECO:0000256" key="4">
    <source>
        <dbReference type="ARBA" id="ARBA00022884"/>
    </source>
</evidence>
<dbReference type="SUPFAM" id="SSF69500">
    <property type="entry name" value="DTD-like"/>
    <property type="match status" value="1"/>
</dbReference>
<dbReference type="GO" id="GO:0000049">
    <property type="term" value="F:tRNA binding"/>
    <property type="evidence" value="ECO:0007669"/>
    <property type="project" value="UniProtKB-UniRule"/>
</dbReference>
<feature type="short sequence motif" description="Gly-cisPro motif, important for rejection of L-amino acids" evidence="5">
    <location>
        <begin position="137"/>
        <end position="138"/>
    </location>
</feature>
<accession>A0A6G7B947</accession>
<proteinExistence type="inferred from homology"/>
<dbReference type="NCBIfam" id="TIGR00256">
    <property type="entry name" value="D-aminoacyl-tRNA deacylase"/>
    <property type="match status" value="1"/>
</dbReference>
<comment type="function">
    <text evidence="5">An aminoacyl-tRNA editing enzyme that deacylates mischarged D-aminoacyl-tRNAs. Also deacylates mischarged glycyl-tRNA(Ala), protecting cells against glycine mischarging by AlaRS. Acts via tRNA-based rather than protein-based catalysis; rejects L-amino acids rather than detecting D-amino acids in the active site. By recycling D-aminoacyl-tRNA to D-amino acids and free tRNA molecules, this enzyme counteracts the toxicity associated with the formation of D-aminoacyl-tRNA entities in vivo and helps enforce protein L-homochirality.</text>
</comment>
<dbReference type="RefSeq" id="WP_006729902.1">
    <property type="nucleotide sequence ID" value="NZ_CP045664.1"/>
</dbReference>
<dbReference type="EMBL" id="CP049228">
    <property type="protein sequence ID" value="QIH23849.1"/>
    <property type="molecule type" value="Genomic_DNA"/>
</dbReference>
<dbReference type="Proteomes" id="UP000501676">
    <property type="component" value="Chromosome"/>
</dbReference>
<keyword evidence="3 5" id="KW-0820">tRNA-binding</keyword>
<comment type="domain">
    <text evidence="5">A Gly-cisPro motif from one monomer fits into the active site of the other monomer to allow specific chiral rejection of L-amino acids.</text>
</comment>
<keyword evidence="4 5" id="KW-0694">RNA-binding</keyword>
<sequence>MRVVVQRVLQAKVEIDKEEISSIDKGMLLLVGIGMDDTRDIVKKMAAKISKIRIFEDNCGKTNLNIHEVNGKILSVSQFTLLADTKKGNRPSFVNAMKPPMSLDLFNYFNECLVNDGNVVERGQFGADMQVSLINDGPMTIVLDL</sequence>
<dbReference type="HAMAP" id="MF_00518">
    <property type="entry name" value="Deacylase_Dtd"/>
    <property type="match status" value="1"/>
</dbReference>
<comment type="subcellular location">
    <subcellularLocation>
        <location evidence="5">Cytoplasm</location>
    </subcellularLocation>
</comment>
<dbReference type="InterPro" id="IPR023509">
    <property type="entry name" value="DTD-like_sf"/>
</dbReference>
<dbReference type="GO" id="GO:0043908">
    <property type="term" value="F:Ser(Gly)-tRNA(Ala) hydrolase activity"/>
    <property type="evidence" value="ECO:0007669"/>
    <property type="project" value="UniProtKB-UniRule"/>
</dbReference>
<dbReference type="EC" id="3.1.1.96" evidence="5"/>
<dbReference type="FunFam" id="3.50.80.10:FF:000001">
    <property type="entry name" value="D-aminoacyl-tRNA deacylase"/>
    <property type="match status" value="1"/>
</dbReference>
<dbReference type="GO" id="GO:0005737">
    <property type="term" value="C:cytoplasm"/>
    <property type="evidence" value="ECO:0007669"/>
    <property type="project" value="UniProtKB-SubCell"/>
</dbReference>
<name>A0A6G7B947_9LACO</name>
<evidence type="ECO:0000256" key="5">
    <source>
        <dbReference type="HAMAP-Rule" id="MF_00518"/>
    </source>
</evidence>
<comment type="similarity">
    <text evidence="1 5">Belongs to the DTD family.</text>
</comment>
<evidence type="ECO:0000256" key="3">
    <source>
        <dbReference type="ARBA" id="ARBA00022555"/>
    </source>
</evidence>
<gene>
    <name evidence="5" type="primary">dtd</name>
    <name evidence="6" type="ORF">G6Z83_03900</name>
</gene>
<reference evidence="6 7" key="1">
    <citation type="submission" date="2020-02" db="EMBL/GenBank/DDBJ databases">
        <title>Complete genome sequences of six Lactobacillus iners strains isolated from the human vagina.</title>
        <authorList>
            <person name="France M.T."/>
            <person name="Rutt L."/>
            <person name="Narina S."/>
            <person name="Arbaugh S."/>
            <person name="Humphrys M.S."/>
            <person name="Ma B."/>
            <person name="Hayward M.R."/>
            <person name="Relman D."/>
            <person name="Kwon D.S."/>
            <person name="Ravel J."/>
        </authorList>
    </citation>
    <scope>NUCLEOTIDE SEQUENCE [LARGE SCALE GENOMIC DNA]</scope>
    <source>
        <strain evidence="6 7">C0210C1</strain>
    </source>
</reference>
<keyword evidence="5 6" id="KW-0378">Hydrolase</keyword>
<comment type="catalytic activity">
    <reaction evidence="5">
        <text>glycyl-tRNA(Ala) + H2O = tRNA(Ala) + glycine + H(+)</text>
        <dbReference type="Rhea" id="RHEA:53744"/>
        <dbReference type="Rhea" id="RHEA-COMP:9657"/>
        <dbReference type="Rhea" id="RHEA-COMP:13640"/>
        <dbReference type="ChEBI" id="CHEBI:15377"/>
        <dbReference type="ChEBI" id="CHEBI:15378"/>
        <dbReference type="ChEBI" id="CHEBI:57305"/>
        <dbReference type="ChEBI" id="CHEBI:78442"/>
        <dbReference type="ChEBI" id="CHEBI:78522"/>
    </reaction>
</comment>
<dbReference type="GO" id="GO:0051500">
    <property type="term" value="F:D-tyrosyl-tRNA(Tyr) deacylase activity"/>
    <property type="evidence" value="ECO:0007669"/>
    <property type="project" value="TreeGrafter"/>
</dbReference>
<dbReference type="AlphaFoldDB" id="A0A6G7B947"/>
<dbReference type="PANTHER" id="PTHR10472">
    <property type="entry name" value="D-TYROSYL-TRNA TYR DEACYLASE"/>
    <property type="match status" value="1"/>
</dbReference>
<evidence type="ECO:0000313" key="7">
    <source>
        <dbReference type="Proteomes" id="UP000501676"/>
    </source>
</evidence>
<dbReference type="Gene3D" id="3.50.80.10">
    <property type="entry name" value="D-tyrosyl-tRNA(Tyr) deacylase"/>
    <property type="match status" value="1"/>
</dbReference>
<dbReference type="PANTHER" id="PTHR10472:SF5">
    <property type="entry name" value="D-AMINOACYL-TRNA DEACYLASE 1"/>
    <property type="match status" value="1"/>
</dbReference>
<dbReference type="InterPro" id="IPR003732">
    <property type="entry name" value="Daa-tRNA_deacyls_DTD"/>
</dbReference>
<evidence type="ECO:0000313" key="6">
    <source>
        <dbReference type="EMBL" id="QIH23849.1"/>
    </source>
</evidence>
<evidence type="ECO:0000256" key="2">
    <source>
        <dbReference type="ARBA" id="ARBA00022490"/>
    </source>
</evidence>
<comment type="subunit">
    <text evidence="5">Homodimer.</text>
</comment>
<evidence type="ECO:0000256" key="1">
    <source>
        <dbReference type="ARBA" id="ARBA00009673"/>
    </source>
</evidence>
<protein>
    <recommendedName>
        <fullName evidence="5">D-aminoacyl-tRNA deacylase</fullName>
        <shortName evidence="5">DTD</shortName>
        <ecNumber evidence="5">3.1.1.96</ecNumber>
    </recommendedName>
    <alternativeName>
        <fullName evidence="5">Gly-tRNA(Ala) deacylase</fullName>
        <ecNumber evidence="5">3.1.1.-</ecNumber>
    </alternativeName>
</protein>
<organism evidence="6 7">
    <name type="scientific">Lactobacillus iners</name>
    <dbReference type="NCBI Taxonomy" id="147802"/>
    <lineage>
        <taxon>Bacteria</taxon>
        <taxon>Bacillati</taxon>
        <taxon>Bacillota</taxon>
        <taxon>Bacilli</taxon>
        <taxon>Lactobacillales</taxon>
        <taxon>Lactobacillaceae</taxon>
        <taxon>Lactobacillus</taxon>
    </lineage>
</organism>
<dbReference type="Pfam" id="PF02580">
    <property type="entry name" value="Tyr_Deacylase"/>
    <property type="match status" value="1"/>
</dbReference>
<dbReference type="GO" id="GO:0019478">
    <property type="term" value="P:D-amino acid catabolic process"/>
    <property type="evidence" value="ECO:0007669"/>
    <property type="project" value="UniProtKB-UniRule"/>
</dbReference>
<comment type="catalytic activity">
    <reaction evidence="5">
        <text>a D-aminoacyl-tRNA + H2O = a tRNA + a D-alpha-amino acid + H(+)</text>
        <dbReference type="Rhea" id="RHEA:13953"/>
        <dbReference type="Rhea" id="RHEA-COMP:10123"/>
        <dbReference type="Rhea" id="RHEA-COMP:10124"/>
        <dbReference type="ChEBI" id="CHEBI:15377"/>
        <dbReference type="ChEBI" id="CHEBI:15378"/>
        <dbReference type="ChEBI" id="CHEBI:59871"/>
        <dbReference type="ChEBI" id="CHEBI:78442"/>
        <dbReference type="ChEBI" id="CHEBI:79333"/>
        <dbReference type="EC" id="3.1.1.96"/>
    </reaction>
</comment>
<keyword evidence="2 5" id="KW-0963">Cytoplasm</keyword>